<keyword evidence="2" id="KW-0255">Endonuclease</keyword>
<dbReference type="InterPro" id="IPR036691">
    <property type="entry name" value="Endo/exonu/phosph_ase_sf"/>
</dbReference>
<protein>
    <submittedName>
        <fullName evidence="2">Endonuclease-reverse transcriptase</fullName>
    </submittedName>
</protein>
<dbReference type="AlphaFoldDB" id="A0AAW1JHQ5"/>
<dbReference type="InterPro" id="IPR005135">
    <property type="entry name" value="Endo/exonuclease/phosphatase"/>
</dbReference>
<accession>A0AAW1JHQ5</accession>
<comment type="caution">
    <text evidence="2">The sequence shown here is derived from an EMBL/GenBank/DDBJ whole genome shotgun (WGS) entry which is preliminary data.</text>
</comment>
<evidence type="ECO:0000313" key="2">
    <source>
        <dbReference type="EMBL" id="KAK9702963.1"/>
    </source>
</evidence>
<dbReference type="SUPFAM" id="SSF56219">
    <property type="entry name" value="DNase I-like"/>
    <property type="match status" value="1"/>
</dbReference>
<keyword evidence="2" id="KW-0540">Nuclease</keyword>
<dbReference type="EMBL" id="JASPKY010000379">
    <property type="protein sequence ID" value="KAK9702963.1"/>
    <property type="molecule type" value="Genomic_DNA"/>
</dbReference>
<sequence>MVYATAKEKHIGILVIGEPNKKRVAGDIWIKDRRVDVAVLILNRNLAVCGYKVNDGHLTLKFKDMSIACCYISPNIPIIYYKKEVDTIMSNLKDSAPTVILGDFKAKSPQWGSPIIDEKGTYWTDWISSSGMVGHNTGLRPTFIRGETKSFIDVTISTENIASKIRHWQVLEDETLTEHRCIYFEIGKAGTGKRSVFTKPAVDWKAFRKTLEITTTGKAAANYATGTRLIMQAFRNSTKRNTKYSKIRIGGLTIFARRGGLA</sequence>
<name>A0AAW1JHQ5_POPJA</name>
<proteinExistence type="predicted"/>
<gene>
    <name evidence="2" type="ORF">QE152_g29619</name>
</gene>
<dbReference type="Gene3D" id="3.60.10.10">
    <property type="entry name" value="Endonuclease/exonuclease/phosphatase"/>
    <property type="match status" value="1"/>
</dbReference>
<reference evidence="2 3" key="1">
    <citation type="journal article" date="2024" name="BMC Genomics">
        <title>De novo assembly and annotation of Popillia japonica's genome with initial clues to its potential as an invasive pest.</title>
        <authorList>
            <person name="Cucini C."/>
            <person name="Boschi S."/>
            <person name="Funari R."/>
            <person name="Cardaioli E."/>
            <person name="Iannotti N."/>
            <person name="Marturano G."/>
            <person name="Paoli F."/>
            <person name="Bruttini M."/>
            <person name="Carapelli A."/>
            <person name="Frati F."/>
            <person name="Nardi F."/>
        </authorList>
    </citation>
    <scope>NUCLEOTIDE SEQUENCE [LARGE SCALE GENOMIC DNA]</scope>
    <source>
        <strain evidence="2">DMR45628</strain>
    </source>
</reference>
<dbReference type="PANTHER" id="PTHR33273">
    <property type="entry name" value="DOMAIN-CONTAINING PROTEIN, PUTATIVE-RELATED"/>
    <property type="match status" value="1"/>
</dbReference>
<dbReference type="Proteomes" id="UP001458880">
    <property type="component" value="Unassembled WGS sequence"/>
</dbReference>
<keyword evidence="2" id="KW-0378">Hydrolase</keyword>
<evidence type="ECO:0000313" key="3">
    <source>
        <dbReference type="Proteomes" id="UP001458880"/>
    </source>
</evidence>
<dbReference type="GO" id="GO:0004519">
    <property type="term" value="F:endonuclease activity"/>
    <property type="evidence" value="ECO:0007669"/>
    <property type="project" value="UniProtKB-KW"/>
</dbReference>
<evidence type="ECO:0000259" key="1">
    <source>
        <dbReference type="Pfam" id="PF14529"/>
    </source>
</evidence>
<feature type="domain" description="Endonuclease/exonuclease/phosphatase" evidence="1">
    <location>
        <begin position="66"/>
        <end position="183"/>
    </location>
</feature>
<dbReference type="PANTHER" id="PTHR33273:SF2">
    <property type="entry name" value="ENDONUCLEASE_EXONUCLEASE_PHOSPHATASE DOMAIN-CONTAINING PROTEIN"/>
    <property type="match status" value="1"/>
</dbReference>
<dbReference type="Pfam" id="PF14529">
    <property type="entry name" value="Exo_endo_phos_2"/>
    <property type="match status" value="1"/>
</dbReference>
<keyword evidence="3" id="KW-1185">Reference proteome</keyword>
<organism evidence="2 3">
    <name type="scientific">Popillia japonica</name>
    <name type="common">Japanese beetle</name>
    <dbReference type="NCBI Taxonomy" id="7064"/>
    <lineage>
        <taxon>Eukaryota</taxon>
        <taxon>Metazoa</taxon>
        <taxon>Ecdysozoa</taxon>
        <taxon>Arthropoda</taxon>
        <taxon>Hexapoda</taxon>
        <taxon>Insecta</taxon>
        <taxon>Pterygota</taxon>
        <taxon>Neoptera</taxon>
        <taxon>Endopterygota</taxon>
        <taxon>Coleoptera</taxon>
        <taxon>Polyphaga</taxon>
        <taxon>Scarabaeiformia</taxon>
        <taxon>Scarabaeidae</taxon>
        <taxon>Rutelinae</taxon>
        <taxon>Popillia</taxon>
    </lineage>
</organism>